<evidence type="ECO:0000313" key="15">
    <source>
        <dbReference type="Proteomes" id="UP000241890"/>
    </source>
</evidence>
<dbReference type="GO" id="GO:0046872">
    <property type="term" value="F:metal ion binding"/>
    <property type="evidence" value="ECO:0007669"/>
    <property type="project" value="UniProtKB-KW"/>
</dbReference>
<dbReference type="InParanoid" id="A0A2R5G7M3"/>
<comment type="subcellular location">
    <subcellularLocation>
        <location evidence="3">Nucleus</location>
        <location evidence="3">PML body</location>
    </subcellularLocation>
</comment>
<evidence type="ECO:0000256" key="11">
    <source>
        <dbReference type="SAM" id="MobiDB-lite"/>
    </source>
</evidence>
<keyword evidence="12" id="KW-0472">Membrane</keyword>
<dbReference type="InterPro" id="IPR001130">
    <property type="entry name" value="TatD-like"/>
</dbReference>
<evidence type="ECO:0000256" key="6">
    <source>
        <dbReference type="ARBA" id="ARBA00022763"/>
    </source>
</evidence>
<comment type="cofactor">
    <cofactor evidence="1">
        <name>Mn(2+)</name>
        <dbReference type="ChEBI" id="CHEBI:29035"/>
    </cofactor>
</comment>
<dbReference type="SMART" id="SM00315">
    <property type="entry name" value="RGS"/>
    <property type="match status" value="1"/>
</dbReference>
<feature type="transmembrane region" description="Helical" evidence="12">
    <location>
        <begin position="271"/>
        <end position="292"/>
    </location>
</feature>
<dbReference type="Gene3D" id="3.60.10.10">
    <property type="entry name" value="Endonuclease/exonuclease/phosphatase"/>
    <property type="match status" value="1"/>
</dbReference>
<dbReference type="InterPro" id="IPR036691">
    <property type="entry name" value="Endo/exonu/phosph_ase_sf"/>
</dbReference>
<dbReference type="GO" id="GO:0005737">
    <property type="term" value="C:cytoplasm"/>
    <property type="evidence" value="ECO:0007669"/>
    <property type="project" value="TreeGrafter"/>
</dbReference>
<evidence type="ECO:0000256" key="9">
    <source>
        <dbReference type="ARBA" id="ARBA00023204"/>
    </source>
</evidence>
<dbReference type="Gene3D" id="1.10.167.10">
    <property type="entry name" value="Regulator of G-protein Signalling 4, domain 2"/>
    <property type="match status" value="1"/>
</dbReference>
<keyword evidence="9" id="KW-0234">DNA repair</keyword>
<keyword evidence="7" id="KW-0378">Hydrolase</keyword>
<evidence type="ECO:0000256" key="3">
    <source>
        <dbReference type="ARBA" id="ARBA00004322"/>
    </source>
</evidence>
<keyword evidence="4" id="KW-0540">Nuclease</keyword>
<keyword evidence="12" id="KW-0812">Transmembrane</keyword>
<keyword evidence="15" id="KW-1185">Reference proteome</keyword>
<evidence type="ECO:0000313" key="14">
    <source>
        <dbReference type="EMBL" id="GBG25798.1"/>
    </source>
</evidence>
<dbReference type="PROSITE" id="PS50132">
    <property type="entry name" value="RGS"/>
    <property type="match status" value="1"/>
</dbReference>
<keyword evidence="6" id="KW-0227">DNA damage</keyword>
<name>A0A2R5G7M3_9STRA</name>
<keyword evidence="12" id="KW-1133">Transmembrane helix</keyword>
<dbReference type="InterPro" id="IPR051547">
    <property type="entry name" value="TDP2-like"/>
</dbReference>
<feature type="compositionally biased region" description="Polar residues" evidence="11">
    <location>
        <begin position="511"/>
        <end position="520"/>
    </location>
</feature>
<feature type="transmembrane region" description="Helical" evidence="12">
    <location>
        <begin position="195"/>
        <end position="216"/>
    </location>
</feature>
<dbReference type="InterPro" id="IPR032466">
    <property type="entry name" value="Metal_Hydrolase"/>
</dbReference>
<evidence type="ECO:0000256" key="8">
    <source>
        <dbReference type="ARBA" id="ARBA00022842"/>
    </source>
</evidence>
<dbReference type="PANTHER" id="PTHR15822">
    <property type="entry name" value="TRAF AND TNF RECEPTOR-ASSOCIATED PROTEIN"/>
    <property type="match status" value="1"/>
</dbReference>
<feature type="compositionally biased region" description="Low complexity" evidence="11">
    <location>
        <begin position="521"/>
        <end position="538"/>
    </location>
</feature>
<feature type="transmembrane region" description="Helical" evidence="12">
    <location>
        <begin position="236"/>
        <end position="259"/>
    </location>
</feature>
<keyword evidence="8" id="KW-0460">Magnesium</keyword>
<accession>A0A2R5G7M3</accession>
<proteinExistence type="predicted"/>
<comment type="cofactor">
    <cofactor evidence="2">
        <name>Mg(2+)</name>
        <dbReference type="ChEBI" id="CHEBI:18420"/>
    </cofactor>
</comment>
<dbReference type="Pfam" id="PF00615">
    <property type="entry name" value="RGS"/>
    <property type="match status" value="1"/>
</dbReference>
<dbReference type="InterPro" id="IPR005135">
    <property type="entry name" value="Endo/exonuclease/phosphatase"/>
</dbReference>
<dbReference type="Pfam" id="PF01026">
    <property type="entry name" value="TatD_DNase"/>
    <property type="match status" value="1"/>
</dbReference>
<organism evidence="14 15">
    <name type="scientific">Hondaea fermentalgiana</name>
    <dbReference type="NCBI Taxonomy" id="2315210"/>
    <lineage>
        <taxon>Eukaryota</taxon>
        <taxon>Sar</taxon>
        <taxon>Stramenopiles</taxon>
        <taxon>Bigyra</taxon>
        <taxon>Labyrinthulomycetes</taxon>
        <taxon>Thraustochytrida</taxon>
        <taxon>Thraustochytriidae</taxon>
        <taxon>Hondaea</taxon>
    </lineage>
</organism>
<dbReference type="GO" id="GO:0006302">
    <property type="term" value="P:double-strand break repair"/>
    <property type="evidence" value="ECO:0007669"/>
    <property type="project" value="TreeGrafter"/>
</dbReference>
<comment type="caution">
    <text evidence="14">The sequence shown here is derived from an EMBL/GenBank/DDBJ whole genome shotgun (WGS) entry which is preliminary data.</text>
</comment>
<dbReference type="Pfam" id="PF03372">
    <property type="entry name" value="Exo_endo_phos"/>
    <property type="match status" value="1"/>
</dbReference>
<evidence type="ECO:0000256" key="2">
    <source>
        <dbReference type="ARBA" id="ARBA00001946"/>
    </source>
</evidence>
<dbReference type="InterPro" id="IPR044926">
    <property type="entry name" value="RGS_subdomain_2"/>
</dbReference>
<dbReference type="InterPro" id="IPR016137">
    <property type="entry name" value="RGS"/>
</dbReference>
<dbReference type="PANTHER" id="PTHR15822:SF4">
    <property type="entry name" value="TYROSYL-DNA PHOSPHODIESTERASE 2"/>
    <property type="match status" value="1"/>
</dbReference>
<dbReference type="Gene3D" id="3.20.20.140">
    <property type="entry name" value="Metal-dependent hydrolases"/>
    <property type="match status" value="1"/>
</dbReference>
<dbReference type="SUPFAM" id="SSF56219">
    <property type="entry name" value="DNase I-like"/>
    <property type="match status" value="1"/>
</dbReference>
<evidence type="ECO:0000256" key="10">
    <source>
        <dbReference type="ARBA" id="ARBA00023242"/>
    </source>
</evidence>
<dbReference type="InterPro" id="IPR036305">
    <property type="entry name" value="RGS_sf"/>
</dbReference>
<evidence type="ECO:0000256" key="1">
    <source>
        <dbReference type="ARBA" id="ARBA00001936"/>
    </source>
</evidence>
<gene>
    <name evidence="14" type="ORF">FCC1311_020172</name>
</gene>
<dbReference type="SUPFAM" id="SSF48097">
    <property type="entry name" value="Regulator of G-protein signaling, RGS"/>
    <property type="match status" value="1"/>
</dbReference>
<evidence type="ECO:0000256" key="4">
    <source>
        <dbReference type="ARBA" id="ARBA00022722"/>
    </source>
</evidence>
<dbReference type="Proteomes" id="UP000241890">
    <property type="component" value="Unassembled WGS sequence"/>
</dbReference>
<keyword evidence="10" id="KW-0539">Nucleus</keyword>
<sequence>MAGSNETDAAAASLCAREVAAQAERLGVEPAIRLNEFPGWTRKLALGVFVVSITYYAITLVWWFARRKHYLIRKRGSLFMLLTTCGLIYSEIAVLLRVYMGISTFSCDLYHWRLVAMSLIVGPIVTRLILHANGSRFNTMLLERGKRDIAFEEYRDLTVANASRVFLYTFCGMCLRGRRRRPHTRRARLERRETTNVYGLMLAGGFALAPMAYTVSTMLRENLPYGGKGCQGCLGSALDVLVLAITFGVMLVIGCSVIAQTQSGDALGVVAELRKCMGLSVMTAVATAIVMADPGELQRRRIFPLDMIVVPREHSIESYYLLDAVQRYRVMQEQHPSSPLVLDMVFKIYRTFIADNSILQVNVSWNVSRELARAVAALSESEAQVQEPAGDLFDGVLGEVIEMMRRDSFQRFLLSDLSQDYLRRRRTRFGPSPQVGADSDAAAAAATVVAAVIAASEQSDRLRSTGRAALGCIFAELPEEVQIQVIQEHTEESGLQDDTSAKPAASEAGIQKNTSAKPPTSTSSYSSSSSSSSSSSNSGPAQTTAAEVSPITKCEDISYLTYNVWFAEEVALQERIEAIVSSIKAHKPTFVGLQEVTRNILHLLAGPLRALKYDVKIQGAAQQPYFVILATRHRWAWCRERSFRNSQMGRCLLYGGVQIPNGPLMIVGTTHLESAIPPFYGEAMNSPARRAQFQECLDTLDASCADGDATTHKVAVLMGDLNWNEGGRPYKRQPSKRTKILDGDLPLRAGWKDVWSNLLHPAVSFEESCTYDGPGNPMLANSTCFRPDRILASRWIDASAFTETTRDDIVTMGDLGMAHENEKPGANQEGHAQAALRLGLEDAHTHLFEAAIDNAAKGPFRQLSRDIASSEVLNGTAPDDWDTVIEAASMYDSVHGGIGVHPWRVHEFQDAWLDHLEQLLLCHKTLHVGEVGLDGICKPPSTASQHLSQESLAALQQKVFESQFALAARLSRAVSIHCVKSFGLLVDTLLEAARLDDASMPPRILLHSWSGSAETLRQLLSVPKLQTRIFIGVSVHVNARALFRFSLADTSSSPERWTLVDGLSALYDLRNEAPEWIFAGSAVGEESSRLRSRQPWRVHAPKAWSKFCARVQAAGPRLVLESDLSARGDPTMRAASLALAAWMLCDALQVDMHHLRQDYLASSVFQ</sequence>
<feature type="domain" description="RGS" evidence="13">
    <location>
        <begin position="313"/>
        <end position="422"/>
    </location>
</feature>
<dbReference type="GO" id="GO:0004518">
    <property type="term" value="F:nuclease activity"/>
    <property type="evidence" value="ECO:0007669"/>
    <property type="project" value="UniProtKB-KW"/>
</dbReference>
<feature type="region of interest" description="Disordered" evidence="11">
    <location>
        <begin position="491"/>
        <end position="547"/>
    </location>
</feature>
<evidence type="ECO:0000259" key="13">
    <source>
        <dbReference type="PROSITE" id="PS50132"/>
    </source>
</evidence>
<dbReference type="GO" id="GO:0003697">
    <property type="term" value="F:single-stranded DNA binding"/>
    <property type="evidence" value="ECO:0007669"/>
    <property type="project" value="TreeGrafter"/>
</dbReference>
<feature type="transmembrane region" description="Helical" evidence="12">
    <location>
        <begin position="110"/>
        <end position="130"/>
    </location>
</feature>
<dbReference type="AlphaFoldDB" id="A0A2R5G7M3"/>
<keyword evidence="5" id="KW-0479">Metal-binding</keyword>
<feature type="transmembrane region" description="Helical" evidence="12">
    <location>
        <begin position="44"/>
        <end position="65"/>
    </location>
</feature>
<dbReference type="OrthoDB" id="6079689at2759"/>
<protein>
    <submittedName>
        <fullName evidence="14">Regulator of G-protein signaling 10</fullName>
    </submittedName>
</protein>
<evidence type="ECO:0000256" key="5">
    <source>
        <dbReference type="ARBA" id="ARBA00022723"/>
    </source>
</evidence>
<evidence type="ECO:0000256" key="12">
    <source>
        <dbReference type="SAM" id="Phobius"/>
    </source>
</evidence>
<dbReference type="SUPFAM" id="SSF51556">
    <property type="entry name" value="Metallo-dependent hydrolases"/>
    <property type="match status" value="1"/>
</dbReference>
<feature type="transmembrane region" description="Helical" evidence="12">
    <location>
        <begin position="77"/>
        <end position="98"/>
    </location>
</feature>
<evidence type="ECO:0000256" key="7">
    <source>
        <dbReference type="ARBA" id="ARBA00022801"/>
    </source>
</evidence>
<dbReference type="EMBL" id="BEYU01000015">
    <property type="protein sequence ID" value="GBG25798.1"/>
    <property type="molecule type" value="Genomic_DNA"/>
</dbReference>
<dbReference type="GO" id="GO:0070260">
    <property type="term" value="F:5'-tyrosyl-DNA phosphodiesterase activity"/>
    <property type="evidence" value="ECO:0007669"/>
    <property type="project" value="TreeGrafter"/>
</dbReference>
<reference evidence="14 15" key="1">
    <citation type="submission" date="2017-12" db="EMBL/GenBank/DDBJ databases">
        <title>Sequencing, de novo assembly and annotation of complete genome of a new Thraustochytrid species, strain FCC1311.</title>
        <authorList>
            <person name="Sedici K."/>
            <person name="Godart F."/>
            <person name="Aiese Cigliano R."/>
            <person name="Sanseverino W."/>
            <person name="Barakat M."/>
            <person name="Ortet P."/>
            <person name="Marechal E."/>
            <person name="Cagnac O."/>
            <person name="Amato A."/>
        </authorList>
    </citation>
    <scope>NUCLEOTIDE SEQUENCE [LARGE SCALE GENOMIC DNA]</scope>
</reference>